<evidence type="ECO:0000256" key="3">
    <source>
        <dbReference type="ARBA" id="ARBA00005189"/>
    </source>
</evidence>
<evidence type="ECO:0000256" key="7">
    <source>
        <dbReference type="ARBA" id="ARBA00022679"/>
    </source>
</evidence>
<keyword evidence="12" id="KW-0443">Lipid metabolism</keyword>
<dbReference type="Pfam" id="PF03982">
    <property type="entry name" value="DAGAT"/>
    <property type="match status" value="1"/>
</dbReference>
<evidence type="ECO:0000313" key="16">
    <source>
        <dbReference type="Proteomes" id="UP000287033"/>
    </source>
</evidence>
<feature type="non-terminal residue" evidence="15">
    <location>
        <position position="158"/>
    </location>
</feature>
<evidence type="ECO:0000313" key="15">
    <source>
        <dbReference type="EMBL" id="GCC39733.1"/>
    </source>
</evidence>
<comment type="pathway">
    <text evidence="2">Glycerolipid metabolism; triacylglycerol biosynthesis.</text>
</comment>
<evidence type="ECO:0000256" key="5">
    <source>
        <dbReference type="ARBA" id="ARBA00013244"/>
    </source>
</evidence>
<comment type="pathway">
    <text evidence="3">Lipid metabolism.</text>
</comment>
<dbReference type="Proteomes" id="UP000287033">
    <property type="component" value="Unassembled WGS sequence"/>
</dbReference>
<evidence type="ECO:0000256" key="8">
    <source>
        <dbReference type="ARBA" id="ARBA00022692"/>
    </source>
</evidence>
<keyword evidence="9" id="KW-0319">Glycerol metabolism</keyword>
<evidence type="ECO:0000256" key="1">
    <source>
        <dbReference type="ARBA" id="ARBA00004477"/>
    </source>
</evidence>
<protein>
    <recommendedName>
        <fullName evidence="5">diacylglycerol O-acyltransferase</fullName>
        <ecNumber evidence="5">2.3.1.20</ecNumber>
    </recommendedName>
</protein>
<organism evidence="15 16">
    <name type="scientific">Chiloscyllium punctatum</name>
    <name type="common">Brownbanded bambooshark</name>
    <name type="synonym">Hemiscyllium punctatum</name>
    <dbReference type="NCBI Taxonomy" id="137246"/>
    <lineage>
        <taxon>Eukaryota</taxon>
        <taxon>Metazoa</taxon>
        <taxon>Chordata</taxon>
        <taxon>Craniata</taxon>
        <taxon>Vertebrata</taxon>
        <taxon>Chondrichthyes</taxon>
        <taxon>Elasmobranchii</taxon>
        <taxon>Galeomorphii</taxon>
        <taxon>Galeoidea</taxon>
        <taxon>Orectolobiformes</taxon>
        <taxon>Hemiscylliidae</taxon>
        <taxon>Chiloscyllium</taxon>
    </lineage>
</organism>
<comment type="subcellular location">
    <subcellularLocation>
        <location evidence="1">Endoplasmic reticulum membrane</location>
        <topology evidence="1">Multi-pass membrane protein</topology>
    </subcellularLocation>
</comment>
<comment type="caution">
    <text evidence="15">The sequence shown here is derived from an EMBL/GenBank/DDBJ whole genome shotgun (WGS) entry which is preliminary data.</text>
</comment>
<name>A0A401TAR0_CHIPU</name>
<proteinExistence type="inferred from homology"/>
<dbReference type="InterPro" id="IPR007130">
    <property type="entry name" value="DAGAT"/>
</dbReference>
<keyword evidence="14" id="KW-0012">Acyltransferase</keyword>
<keyword evidence="7" id="KW-0808">Transferase</keyword>
<dbReference type="GO" id="GO:0005789">
    <property type="term" value="C:endoplasmic reticulum membrane"/>
    <property type="evidence" value="ECO:0007669"/>
    <property type="project" value="UniProtKB-SubCell"/>
</dbReference>
<reference evidence="15 16" key="1">
    <citation type="journal article" date="2018" name="Nat. Ecol. Evol.">
        <title>Shark genomes provide insights into elasmobranch evolution and the origin of vertebrates.</title>
        <authorList>
            <person name="Hara Y"/>
            <person name="Yamaguchi K"/>
            <person name="Onimaru K"/>
            <person name="Kadota M"/>
            <person name="Koyanagi M"/>
            <person name="Keeley SD"/>
            <person name="Tatsumi K"/>
            <person name="Tanaka K"/>
            <person name="Motone F"/>
            <person name="Kageyama Y"/>
            <person name="Nozu R"/>
            <person name="Adachi N"/>
            <person name="Nishimura O"/>
            <person name="Nakagawa R"/>
            <person name="Tanegashima C"/>
            <person name="Kiyatake I"/>
            <person name="Matsumoto R"/>
            <person name="Murakumo K"/>
            <person name="Nishida K"/>
            <person name="Terakita A"/>
            <person name="Kuratani S"/>
            <person name="Sato K"/>
            <person name="Hyodo S Kuraku.S."/>
        </authorList>
    </citation>
    <scope>NUCLEOTIDE SEQUENCE [LARGE SCALE GENOMIC DNA]</scope>
</reference>
<dbReference type="STRING" id="137246.A0A401TAR0"/>
<dbReference type="OrthoDB" id="264532at2759"/>
<keyword evidence="13" id="KW-0472">Membrane</keyword>
<dbReference type="PANTHER" id="PTHR12317">
    <property type="entry name" value="DIACYLGLYCEROL O-ACYLTRANSFERASE"/>
    <property type="match status" value="1"/>
</dbReference>
<dbReference type="GO" id="GO:0004144">
    <property type="term" value="F:diacylglycerol O-acyltransferase activity"/>
    <property type="evidence" value="ECO:0007669"/>
    <property type="project" value="UniProtKB-EC"/>
</dbReference>
<keyword evidence="11" id="KW-1133">Transmembrane helix</keyword>
<gene>
    <name evidence="15" type="ORF">chiPu_0023789</name>
</gene>
<evidence type="ECO:0000256" key="13">
    <source>
        <dbReference type="ARBA" id="ARBA00023136"/>
    </source>
</evidence>
<dbReference type="AlphaFoldDB" id="A0A401TAR0"/>
<evidence type="ECO:0000256" key="2">
    <source>
        <dbReference type="ARBA" id="ARBA00004771"/>
    </source>
</evidence>
<dbReference type="GO" id="GO:0019432">
    <property type="term" value="P:triglyceride biosynthetic process"/>
    <property type="evidence" value="ECO:0007669"/>
    <property type="project" value="TreeGrafter"/>
</dbReference>
<keyword evidence="10" id="KW-0256">Endoplasmic reticulum</keyword>
<keyword evidence="16" id="KW-1185">Reference proteome</keyword>
<dbReference type="EC" id="2.3.1.20" evidence="5"/>
<dbReference type="PANTHER" id="PTHR12317:SF0">
    <property type="entry name" value="ACYLTRANSFERASE"/>
    <property type="match status" value="1"/>
</dbReference>
<keyword evidence="8" id="KW-0812">Transmembrane</keyword>
<dbReference type="GO" id="GO:0006071">
    <property type="term" value="P:glycerol metabolic process"/>
    <property type="evidence" value="ECO:0007669"/>
    <property type="project" value="UniProtKB-KW"/>
</dbReference>
<accession>A0A401TAR0</accession>
<evidence type="ECO:0000256" key="11">
    <source>
        <dbReference type="ARBA" id="ARBA00022989"/>
    </source>
</evidence>
<evidence type="ECO:0000256" key="9">
    <source>
        <dbReference type="ARBA" id="ARBA00022798"/>
    </source>
</evidence>
<evidence type="ECO:0000256" key="6">
    <source>
        <dbReference type="ARBA" id="ARBA00022516"/>
    </source>
</evidence>
<dbReference type="OMA" id="RANLICY"/>
<keyword evidence="6" id="KW-0444">Lipid biosynthesis</keyword>
<evidence type="ECO:0000256" key="10">
    <source>
        <dbReference type="ARBA" id="ARBA00022824"/>
    </source>
</evidence>
<dbReference type="EMBL" id="BEZZ01027017">
    <property type="protein sequence ID" value="GCC39733.1"/>
    <property type="molecule type" value="Genomic_DNA"/>
</dbReference>
<evidence type="ECO:0000256" key="4">
    <source>
        <dbReference type="ARBA" id="ARBA00005420"/>
    </source>
</evidence>
<evidence type="ECO:0000256" key="14">
    <source>
        <dbReference type="ARBA" id="ARBA00023315"/>
    </source>
</evidence>
<evidence type="ECO:0000256" key="12">
    <source>
        <dbReference type="ARBA" id="ARBA00023098"/>
    </source>
</evidence>
<comment type="similarity">
    <text evidence="4">Belongs to the diacylglycerol acyltransferase family.</text>
</comment>
<sequence length="158" mass="17186">MHVRTLLRERAQDVSKGRTSLSNPLNLFFLQMVKMADLDPKRNYVFGSHPHGIMCFGTFCNFCTEATSFSRMFPGITPHLATLNGLFRLPIFRDYLLSGGGCSVSRSSLGHILSERGTGNAVIIVVGGAAESMAGTPGDHSVLLKDRMGFIRLALSHG</sequence>